<reference evidence="4" key="1">
    <citation type="submission" date="2021-02" db="EMBL/GenBank/DDBJ databases">
        <authorList>
            <person name="Nowell W R."/>
        </authorList>
    </citation>
    <scope>NUCLEOTIDE SEQUENCE</scope>
</reference>
<dbReference type="Proteomes" id="UP000663881">
    <property type="component" value="Unassembled WGS sequence"/>
</dbReference>
<evidence type="ECO:0000313" key="6">
    <source>
        <dbReference type="Proteomes" id="UP000663881"/>
    </source>
</evidence>
<evidence type="ECO:0000313" key="3">
    <source>
        <dbReference type="EMBL" id="CAF1037281.1"/>
    </source>
</evidence>
<dbReference type="EMBL" id="CAJNOE010000094">
    <property type="protein sequence ID" value="CAF0899926.1"/>
    <property type="molecule type" value="Genomic_DNA"/>
</dbReference>
<feature type="signal peptide" evidence="1">
    <location>
        <begin position="1"/>
        <end position="23"/>
    </location>
</feature>
<accession>A0A818GIJ8</accession>
<evidence type="ECO:0000313" key="2">
    <source>
        <dbReference type="EMBL" id="CAF0899926.1"/>
    </source>
</evidence>
<organism evidence="4 6">
    <name type="scientific">Adineta steineri</name>
    <dbReference type="NCBI Taxonomy" id="433720"/>
    <lineage>
        <taxon>Eukaryota</taxon>
        <taxon>Metazoa</taxon>
        <taxon>Spiralia</taxon>
        <taxon>Gnathifera</taxon>
        <taxon>Rotifera</taxon>
        <taxon>Eurotatoria</taxon>
        <taxon>Bdelloidea</taxon>
        <taxon>Adinetida</taxon>
        <taxon>Adinetidae</taxon>
        <taxon>Adineta</taxon>
    </lineage>
</organism>
<dbReference type="Proteomes" id="UP000663891">
    <property type="component" value="Unassembled WGS sequence"/>
</dbReference>
<keyword evidence="1" id="KW-0732">Signal</keyword>
<dbReference type="Proteomes" id="UP000663860">
    <property type="component" value="Unassembled WGS sequence"/>
</dbReference>
<protein>
    <submittedName>
        <fullName evidence="4">Uncharacterized protein</fullName>
    </submittedName>
</protein>
<dbReference type="EMBL" id="CAJOBB010000064">
    <property type="protein sequence ID" value="CAF3541688.1"/>
    <property type="molecule type" value="Genomic_DNA"/>
</dbReference>
<feature type="chain" id="PRO_5036414463" evidence="1">
    <location>
        <begin position="24"/>
        <end position="193"/>
    </location>
</feature>
<evidence type="ECO:0000313" key="4">
    <source>
        <dbReference type="EMBL" id="CAF3492625.1"/>
    </source>
</evidence>
<dbReference type="OrthoDB" id="9971445at2759"/>
<sequence>MEKINQLICFIGLMVAMVTCLAGTSVNQRKMNDFAKDLSKNVEGTDCVTTSVGSQSCHAGHCHNSQTYIHGCDTYDQQWDNLTVNYDTHNSTGWRNTTCNLYAAWEPAIDDTCGYANLTYSSCTNGDCRNGVIDINACYSPNYVVNYLRSAASTLFAGGVDDSVNDFFDIPCVNLLFDTFSRRHFDNNKIERL</sequence>
<comment type="caution">
    <text evidence="4">The sequence shown here is derived from an EMBL/GenBank/DDBJ whole genome shotgun (WGS) entry which is preliminary data.</text>
</comment>
<proteinExistence type="predicted"/>
<dbReference type="EMBL" id="CAJNON010000150">
    <property type="protein sequence ID" value="CAF1037281.1"/>
    <property type="molecule type" value="Genomic_DNA"/>
</dbReference>
<evidence type="ECO:0000256" key="1">
    <source>
        <dbReference type="SAM" id="SignalP"/>
    </source>
</evidence>
<gene>
    <name evidence="2" type="ORF">IZO911_LOCUS12193</name>
    <name evidence="5" type="ORF">KXQ929_LOCUS2196</name>
    <name evidence="4" type="ORF">OKA104_LOCUS1022</name>
    <name evidence="3" type="ORF">VCS650_LOCUS16667</name>
</gene>
<dbReference type="EMBL" id="CAJOAY010000023">
    <property type="protein sequence ID" value="CAF3492625.1"/>
    <property type="molecule type" value="Genomic_DNA"/>
</dbReference>
<name>A0A818GIJ8_9BILA</name>
<evidence type="ECO:0000313" key="5">
    <source>
        <dbReference type="EMBL" id="CAF3541688.1"/>
    </source>
</evidence>
<dbReference type="AlphaFoldDB" id="A0A818GIJ8"/>
<dbReference type="Proteomes" id="UP000663868">
    <property type="component" value="Unassembled WGS sequence"/>
</dbReference>